<dbReference type="Proteomes" id="UP000501690">
    <property type="component" value="Linkage Group LG6"/>
</dbReference>
<feature type="region of interest" description="Disordered" evidence="5">
    <location>
        <begin position="177"/>
        <end position="233"/>
    </location>
</feature>
<dbReference type="PANTHER" id="PTHR46807">
    <property type="entry name" value="TRANSCRIPTION FACTOR PIF3"/>
    <property type="match status" value="1"/>
</dbReference>
<feature type="region of interest" description="Disordered" evidence="5">
    <location>
        <begin position="291"/>
        <end position="340"/>
    </location>
</feature>
<reference evidence="7 8" key="1">
    <citation type="submission" date="2019-04" db="EMBL/GenBank/DDBJ databases">
        <title>An improved genome assembly and genetic linkage map for asparagus bean, Vigna unguiculata ssp. sesquipedialis.</title>
        <authorList>
            <person name="Xia Q."/>
            <person name="Zhang R."/>
            <person name="Dong Y."/>
        </authorList>
    </citation>
    <scope>NUCLEOTIDE SEQUENCE [LARGE SCALE GENOMIC DNA]</scope>
    <source>
        <tissue evidence="7">Leaf</tissue>
    </source>
</reference>
<sequence length="523" mass="58258">MIQEMPDSTRSAMTRTSYSIYDNDFLELVWENGEVVVRGGSSNRSRKTNEERVYQDVSIKRTRLNPLYSLEDHFSPLKESDMSSSYQSNAQDSCHSTQNKNSCKLNEEFENLLRPAKDSKTVAPGHGLLQSPLKKQRTDSTQTPPPPNTRNMGFDQRTAKVNFSNFSIPAVFLKPSTCHGSSTTQQTKNHSSPARVEGVEARKVEKSTKESQGFRKQTSLTVERSAKPPPPLDEHSEAIALEIHRHQGQLRYDQTSGAEALRAKEKAYNNSNTLCKEPFLASSVCSLGASNDPNVGIRKNEDTDDSTYLSDNDEEPENMVKQDREGNRVKRSRNAEVHNLSEKKRREKINKKMRTLKELIPNCNKVDKASMLDDAIDYLKTLKLQLQIMSMGSGLWPLMMLPAAAASHMNGTHLPQLVGAGMGFRPPQLPVPPLSAITDTRLHHMYGFPNQIPTMAMPHAPFFPIIGNSPTQPPHLAATTAPKSLQVSLPTNVDPLENAANQVQNPVSCHPHAISTPFIFPQK</sequence>
<evidence type="ECO:0000313" key="8">
    <source>
        <dbReference type="Proteomes" id="UP000501690"/>
    </source>
</evidence>
<dbReference type="Gene3D" id="4.10.280.10">
    <property type="entry name" value="Helix-loop-helix DNA-binding domain"/>
    <property type="match status" value="1"/>
</dbReference>
<feature type="domain" description="BHLH" evidence="6">
    <location>
        <begin position="333"/>
        <end position="382"/>
    </location>
</feature>
<dbReference type="PROSITE" id="PS50888">
    <property type="entry name" value="BHLH"/>
    <property type="match status" value="1"/>
</dbReference>
<dbReference type="GO" id="GO:0010017">
    <property type="term" value="P:red or far-red light signaling pathway"/>
    <property type="evidence" value="ECO:0007669"/>
    <property type="project" value="UniProtKB-ARBA"/>
</dbReference>
<proteinExistence type="predicted"/>
<dbReference type="AlphaFoldDB" id="A0A4D6MAC4"/>
<dbReference type="GO" id="GO:0003700">
    <property type="term" value="F:DNA-binding transcription factor activity"/>
    <property type="evidence" value="ECO:0007669"/>
    <property type="project" value="InterPro"/>
</dbReference>
<dbReference type="FunFam" id="4.10.280.10:FF:000004">
    <property type="entry name" value="Basic helix-loop-helix transcription factor"/>
    <property type="match status" value="1"/>
</dbReference>
<keyword evidence="8" id="KW-1185">Reference proteome</keyword>
<dbReference type="Pfam" id="PF00010">
    <property type="entry name" value="HLH"/>
    <property type="match status" value="1"/>
</dbReference>
<feature type="compositionally biased region" description="Polar residues" evidence="5">
    <location>
        <begin position="178"/>
        <end position="192"/>
    </location>
</feature>
<evidence type="ECO:0000256" key="5">
    <source>
        <dbReference type="SAM" id="MobiDB-lite"/>
    </source>
</evidence>
<evidence type="ECO:0000256" key="4">
    <source>
        <dbReference type="ARBA" id="ARBA00023242"/>
    </source>
</evidence>
<accession>A0A4D6MAC4</accession>
<name>A0A4D6MAC4_VIGUN</name>
<dbReference type="SUPFAM" id="SSF47459">
    <property type="entry name" value="HLH, helix-loop-helix DNA-binding domain"/>
    <property type="match status" value="1"/>
</dbReference>
<dbReference type="CDD" id="cd11445">
    <property type="entry name" value="bHLH_AtPIF_like"/>
    <property type="match status" value="1"/>
</dbReference>
<feature type="compositionally biased region" description="Basic and acidic residues" evidence="5">
    <location>
        <begin position="318"/>
        <end position="340"/>
    </location>
</feature>
<evidence type="ECO:0000313" key="7">
    <source>
        <dbReference type="EMBL" id="QCD98349.1"/>
    </source>
</evidence>
<comment type="subcellular location">
    <subcellularLocation>
        <location evidence="1">Nucleus</location>
    </subcellularLocation>
</comment>
<protein>
    <submittedName>
        <fullName evidence="7">Phytochrome-interacting factor 3</fullName>
    </submittedName>
</protein>
<evidence type="ECO:0000256" key="3">
    <source>
        <dbReference type="ARBA" id="ARBA00023163"/>
    </source>
</evidence>
<feature type="compositionally biased region" description="Polar residues" evidence="5">
    <location>
        <begin position="82"/>
        <end position="99"/>
    </location>
</feature>
<dbReference type="InterPro" id="IPR047265">
    <property type="entry name" value="PIF1-like_bHLH"/>
</dbReference>
<dbReference type="InterPro" id="IPR036638">
    <property type="entry name" value="HLH_DNA-bd_sf"/>
</dbReference>
<evidence type="ECO:0000259" key="6">
    <source>
        <dbReference type="PROSITE" id="PS50888"/>
    </source>
</evidence>
<feature type="region of interest" description="Disordered" evidence="5">
    <location>
        <begin position="78"/>
        <end position="99"/>
    </location>
</feature>
<dbReference type="SMART" id="SM00353">
    <property type="entry name" value="HLH"/>
    <property type="match status" value="1"/>
</dbReference>
<keyword evidence="4" id="KW-0539">Nucleus</keyword>
<evidence type="ECO:0000256" key="2">
    <source>
        <dbReference type="ARBA" id="ARBA00023015"/>
    </source>
</evidence>
<keyword evidence="2" id="KW-0805">Transcription regulation</keyword>
<dbReference type="InterPro" id="IPR011598">
    <property type="entry name" value="bHLH_dom"/>
</dbReference>
<dbReference type="GO" id="GO:0005634">
    <property type="term" value="C:nucleus"/>
    <property type="evidence" value="ECO:0007669"/>
    <property type="project" value="UniProtKB-SubCell"/>
</dbReference>
<gene>
    <name evidence="7" type="ORF">DEO72_LG6g3069</name>
</gene>
<evidence type="ECO:0000256" key="1">
    <source>
        <dbReference type="ARBA" id="ARBA00004123"/>
    </source>
</evidence>
<feature type="compositionally biased region" description="Basic and acidic residues" evidence="5">
    <location>
        <begin position="197"/>
        <end position="213"/>
    </location>
</feature>
<dbReference type="PANTHER" id="PTHR46807:SF5">
    <property type="entry name" value="HELIX LOOP HELIX DNA-BINDING DOMAIN PROTEIN"/>
    <property type="match status" value="1"/>
</dbReference>
<dbReference type="InterPro" id="IPR044273">
    <property type="entry name" value="PIF3-like"/>
</dbReference>
<organism evidence="7 8">
    <name type="scientific">Vigna unguiculata</name>
    <name type="common">Cowpea</name>
    <dbReference type="NCBI Taxonomy" id="3917"/>
    <lineage>
        <taxon>Eukaryota</taxon>
        <taxon>Viridiplantae</taxon>
        <taxon>Streptophyta</taxon>
        <taxon>Embryophyta</taxon>
        <taxon>Tracheophyta</taxon>
        <taxon>Spermatophyta</taxon>
        <taxon>Magnoliopsida</taxon>
        <taxon>eudicotyledons</taxon>
        <taxon>Gunneridae</taxon>
        <taxon>Pentapetalae</taxon>
        <taxon>rosids</taxon>
        <taxon>fabids</taxon>
        <taxon>Fabales</taxon>
        <taxon>Fabaceae</taxon>
        <taxon>Papilionoideae</taxon>
        <taxon>50 kb inversion clade</taxon>
        <taxon>NPAAA clade</taxon>
        <taxon>indigoferoid/millettioid clade</taxon>
        <taxon>Phaseoleae</taxon>
        <taxon>Vigna</taxon>
    </lineage>
</organism>
<dbReference type="EMBL" id="CP039350">
    <property type="protein sequence ID" value="QCD98349.1"/>
    <property type="molecule type" value="Genomic_DNA"/>
</dbReference>
<dbReference type="GO" id="GO:0046983">
    <property type="term" value="F:protein dimerization activity"/>
    <property type="evidence" value="ECO:0007669"/>
    <property type="project" value="InterPro"/>
</dbReference>
<feature type="region of interest" description="Disordered" evidence="5">
    <location>
        <begin position="116"/>
        <end position="153"/>
    </location>
</feature>
<keyword evidence="3" id="KW-0804">Transcription</keyword>